<dbReference type="RefSeq" id="XP_007784101.1">
    <property type="nucleotide sequence ID" value="XM_007785911.1"/>
</dbReference>
<name>R7Z439_CONA1</name>
<dbReference type="GO" id="GO:0008654">
    <property type="term" value="P:phospholipid biosynthetic process"/>
    <property type="evidence" value="ECO:0007669"/>
    <property type="project" value="InterPro"/>
</dbReference>
<dbReference type="Pfam" id="PF12588">
    <property type="entry name" value="PSDC"/>
    <property type="match status" value="1"/>
</dbReference>
<dbReference type="GO" id="GO:0004609">
    <property type="term" value="F:phosphatidylserine decarboxylase activity"/>
    <property type="evidence" value="ECO:0007669"/>
    <property type="project" value="InterPro"/>
</dbReference>
<dbReference type="STRING" id="1168221.R7Z439"/>
<dbReference type="OrthoDB" id="5973539at2759"/>
<dbReference type="OMA" id="CEASIQV"/>
<sequence>MLFNKTLTEVPDKLPYNKDSSLQPEARDILTLLQVLNVQIQSPIGYNDPPQIGSPINAILDWPVGTRAGFAAFLRDDVNKLFQDSLRYWAAAHNDPHSPGLENFTEKCICDPNNLHYGYKSWDDFFTRHFRPGIRPLAVPTDDSVIVSAAEATPFAIQRNFQLYDTFWTKGQRYSLRPPARRCEASIQVRRRCRLPGVPQPGQLPQLARALLPAAISDAPR</sequence>
<keyword evidence="2" id="KW-0456">Lyase</keyword>
<evidence type="ECO:0000256" key="1">
    <source>
        <dbReference type="ARBA" id="ARBA00022793"/>
    </source>
</evidence>
<evidence type="ECO:0000259" key="3">
    <source>
        <dbReference type="Pfam" id="PF12588"/>
    </source>
</evidence>
<reference evidence="5" key="1">
    <citation type="submission" date="2012-06" db="EMBL/GenBank/DDBJ databases">
        <title>The genome sequence of Coniosporium apollinis CBS 100218.</title>
        <authorList>
            <consortium name="The Broad Institute Genome Sequencing Platform"/>
            <person name="Cuomo C."/>
            <person name="Gorbushina A."/>
            <person name="Noack S."/>
            <person name="Walker B."/>
            <person name="Young S.K."/>
            <person name="Zeng Q."/>
            <person name="Gargeya S."/>
            <person name="Fitzgerald M."/>
            <person name="Haas B."/>
            <person name="Abouelleil A."/>
            <person name="Alvarado L."/>
            <person name="Arachchi H.M."/>
            <person name="Berlin A.M."/>
            <person name="Chapman S.B."/>
            <person name="Goldberg J."/>
            <person name="Griggs A."/>
            <person name="Gujja S."/>
            <person name="Hansen M."/>
            <person name="Howarth C."/>
            <person name="Imamovic A."/>
            <person name="Larimer J."/>
            <person name="McCowan C."/>
            <person name="Montmayeur A."/>
            <person name="Murphy C."/>
            <person name="Neiman D."/>
            <person name="Pearson M."/>
            <person name="Priest M."/>
            <person name="Roberts A."/>
            <person name="Saif S."/>
            <person name="Shea T."/>
            <person name="Sisk P."/>
            <person name="Sykes S."/>
            <person name="Wortman J."/>
            <person name="Nusbaum C."/>
            <person name="Birren B."/>
        </authorList>
    </citation>
    <scope>NUCLEOTIDE SEQUENCE [LARGE SCALE GENOMIC DNA]</scope>
    <source>
        <strain evidence="5">CBS 100218</strain>
    </source>
</reference>
<keyword evidence="5" id="KW-1185">Reference proteome</keyword>
<dbReference type="InterPro" id="IPR022237">
    <property type="entry name" value="PsiD-like"/>
</dbReference>
<keyword evidence="1" id="KW-0210">Decarboxylase</keyword>
<evidence type="ECO:0000256" key="2">
    <source>
        <dbReference type="ARBA" id="ARBA00023239"/>
    </source>
</evidence>
<evidence type="ECO:0000313" key="5">
    <source>
        <dbReference type="Proteomes" id="UP000016924"/>
    </source>
</evidence>
<dbReference type="GeneID" id="19905353"/>
<dbReference type="Proteomes" id="UP000016924">
    <property type="component" value="Unassembled WGS sequence"/>
</dbReference>
<dbReference type="eggNOG" id="KOG2419">
    <property type="taxonomic scope" value="Eukaryota"/>
</dbReference>
<protein>
    <recommendedName>
        <fullName evidence="3">L-tryptophan decarboxylase PsiD-like domain-containing protein</fullName>
    </recommendedName>
</protein>
<dbReference type="Pfam" id="PF02666">
    <property type="entry name" value="PS_Dcarbxylase"/>
    <property type="match status" value="1"/>
</dbReference>
<feature type="domain" description="L-tryptophan decarboxylase PsiD-like" evidence="3">
    <location>
        <begin position="1"/>
        <end position="96"/>
    </location>
</feature>
<dbReference type="AlphaFoldDB" id="R7Z439"/>
<dbReference type="InterPro" id="IPR003817">
    <property type="entry name" value="PS_Dcarbxylase"/>
</dbReference>
<dbReference type="HOGENOM" id="CLU_1250603_0_0_1"/>
<organism evidence="4 5">
    <name type="scientific">Coniosporium apollinis (strain CBS 100218)</name>
    <name type="common">Rock-inhabiting black yeast</name>
    <dbReference type="NCBI Taxonomy" id="1168221"/>
    <lineage>
        <taxon>Eukaryota</taxon>
        <taxon>Fungi</taxon>
        <taxon>Dikarya</taxon>
        <taxon>Ascomycota</taxon>
        <taxon>Pezizomycotina</taxon>
        <taxon>Dothideomycetes</taxon>
        <taxon>Dothideomycetes incertae sedis</taxon>
        <taxon>Coniosporium</taxon>
    </lineage>
</organism>
<proteinExistence type="predicted"/>
<dbReference type="EMBL" id="JH767601">
    <property type="protein sequence ID" value="EON68784.1"/>
    <property type="molecule type" value="Genomic_DNA"/>
</dbReference>
<gene>
    <name evidence="4" type="ORF">W97_08042</name>
</gene>
<evidence type="ECO:0000313" key="4">
    <source>
        <dbReference type="EMBL" id="EON68784.1"/>
    </source>
</evidence>
<accession>R7Z439</accession>